<dbReference type="SMART" id="SM00679">
    <property type="entry name" value="CTNS"/>
    <property type="match status" value="2"/>
</dbReference>
<dbReference type="FunFam" id="1.20.1280.290:FF:000011">
    <property type="entry name" value="PQ loop repeat protein"/>
    <property type="match status" value="1"/>
</dbReference>
<evidence type="ECO:0000256" key="6">
    <source>
        <dbReference type="ARBA" id="ARBA00022737"/>
    </source>
</evidence>
<dbReference type="Gene3D" id="1.20.1280.290">
    <property type="match status" value="2"/>
</dbReference>
<keyword evidence="7 11" id="KW-1133">Transmembrane helix</keyword>
<keyword evidence="3" id="KW-0813">Transport</keyword>
<dbReference type="EMBL" id="JAVHNQ010000002">
    <property type="protein sequence ID" value="KAK6354575.1"/>
    <property type="molecule type" value="Genomic_DNA"/>
</dbReference>
<feature type="transmembrane region" description="Helical" evidence="11">
    <location>
        <begin position="293"/>
        <end position="313"/>
    </location>
</feature>
<keyword evidence="8 11" id="KW-0472">Membrane</keyword>
<dbReference type="GO" id="GO:0034490">
    <property type="term" value="P:basic amino acid transmembrane import into vacuole"/>
    <property type="evidence" value="ECO:0007669"/>
    <property type="project" value="UniProtKB-ARBA"/>
</dbReference>
<dbReference type="GO" id="GO:0005773">
    <property type="term" value="C:vacuole"/>
    <property type="evidence" value="ECO:0007669"/>
    <property type="project" value="UniProtKB-SubCell"/>
</dbReference>
<keyword evidence="6" id="KW-0677">Repeat</keyword>
<keyword evidence="13" id="KW-1185">Reference proteome</keyword>
<feature type="transmembrane region" description="Helical" evidence="11">
    <location>
        <begin position="107"/>
        <end position="125"/>
    </location>
</feature>
<dbReference type="Proteomes" id="UP001375240">
    <property type="component" value="Unassembled WGS sequence"/>
</dbReference>
<evidence type="ECO:0000256" key="4">
    <source>
        <dbReference type="ARBA" id="ARBA00022554"/>
    </source>
</evidence>
<feature type="transmembrane region" description="Helical" evidence="11">
    <location>
        <begin position="334"/>
        <end position="354"/>
    </location>
</feature>
<feature type="compositionally biased region" description="Basic and acidic residues" evidence="10">
    <location>
        <begin position="135"/>
        <end position="144"/>
    </location>
</feature>
<dbReference type="GO" id="GO:0015174">
    <property type="term" value="F:basic amino acid transmembrane transporter activity"/>
    <property type="evidence" value="ECO:0007669"/>
    <property type="project" value="UniProtKB-ARBA"/>
</dbReference>
<evidence type="ECO:0000256" key="10">
    <source>
        <dbReference type="SAM" id="MobiDB-lite"/>
    </source>
</evidence>
<sequence length="419" mass="46028">MLLPPHITGWYHSHRFIASAVNHTATTTTVYPPAQSVALSIEAVSGITGSVSIACWLVVFTPQIIENFKRGSAEGLSLTFLILWLLGDIFNVLGGILQGVIPTMLILAIYYTFADIVLIIQCFYYRAYNRKSDPEPHANGDTHNHHSSAAEYEAEATEDSPLLSRTISEPYPEERRGSLRILAENAHHLSPANPLHSLPPSRPDSSHGRKPYTNGTNGLHTNGASSQAQSSTTSPTRRSTASSSSSKVWKAILRDATAISLVIFAGIAGYYLSPSRPAHAPGNHDPHIPEHRPPLTFSPLGQVFGYLCAVLYLGSRIPQIVLNYQRKSCDGVAVLFFMFACLGNITYVVSILAYRPGKVEDGEGYWRYIAVNASWLLGSLGTLALDFVIFIQFFLYKDDDDYENAILSDDEEQTLRPSS</sequence>
<gene>
    <name evidence="12" type="ORF">TWF696_003717</name>
</gene>
<feature type="region of interest" description="Disordered" evidence="10">
    <location>
        <begin position="135"/>
        <end position="174"/>
    </location>
</feature>
<dbReference type="Pfam" id="PF04193">
    <property type="entry name" value="PQ-loop"/>
    <property type="match status" value="2"/>
</dbReference>
<keyword evidence="4" id="KW-0926">Vacuole</keyword>
<dbReference type="GO" id="GO:0015101">
    <property type="term" value="F:organic cation transmembrane transporter activity"/>
    <property type="evidence" value="ECO:0007669"/>
    <property type="project" value="UniProtKB-ARBA"/>
</dbReference>
<evidence type="ECO:0000256" key="1">
    <source>
        <dbReference type="ARBA" id="ARBA00004116"/>
    </source>
</evidence>
<name>A0AAV9V700_9PEZI</name>
<organism evidence="12 13">
    <name type="scientific">Orbilia brochopaga</name>
    <dbReference type="NCBI Taxonomy" id="3140254"/>
    <lineage>
        <taxon>Eukaryota</taxon>
        <taxon>Fungi</taxon>
        <taxon>Dikarya</taxon>
        <taxon>Ascomycota</taxon>
        <taxon>Pezizomycotina</taxon>
        <taxon>Orbiliomycetes</taxon>
        <taxon>Orbiliales</taxon>
        <taxon>Orbiliaceae</taxon>
        <taxon>Orbilia</taxon>
    </lineage>
</organism>
<evidence type="ECO:0000256" key="3">
    <source>
        <dbReference type="ARBA" id="ARBA00022448"/>
    </source>
</evidence>
<dbReference type="InterPro" id="IPR051415">
    <property type="entry name" value="LAAT-1"/>
</dbReference>
<evidence type="ECO:0000256" key="8">
    <source>
        <dbReference type="ARBA" id="ARBA00023136"/>
    </source>
</evidence>
<feature type="compositionally biased region" description="Low complexity" evidence="10">
    <location>
        <begin position="225"/>
        <end position="241"/>
    </location>
</feature>
<dbReference type="GO" id="GO:0034488">
    <property type="term" value="P:basic amino acid transmembrane export from vacuole"/>
    <property type="evidence" value="ECO:0007669"/>
    <property type="project" value="UniProtKB-ARBA"/>
</dbReference>
<dbReference type="AlphaFoldDB" id="A0AAV9V700"/>
<dbReference type="PANTHER" id="PTHR16201">
    <property type="entry name" value="SEVEN TRANSMEMBRANE PROTEIN 1-RELATED"/>
    <property type="match status" value="1"/>
</dbReference>
<dbReference type="InterPro" id="IPR006603">
    <property type="entry name" value="PQ-loop_rpt"/>
</dbReference>
<comment type="subcellular location">
    <subcellularLocation>
        <location evidence="2">Endomembrane system</location>
        <topology evidence="2">Multi-pass membrane protein</topology>
    </subcellularLocation>
    <subcellularLocation>
        <location evidence="1">Vacuole</location>
    </subcellularLocation>
</comment>
<evidence type="ECO:0000256" key="5">
    <source>
        <dbReference type="ARBA" id="ARBA00022692"/>
    </source>
</evidence>
<feature type="region of interest" description="Disordered" evidence="10">
    <location>
        <begin position="190"/>
        <end position="241"/>
    </location>
</feature>
<feature type="compositionally biased region" description="Polar residues" evidence="10">
    <location>
        <begin position="213"/>
        <end position="224"/>
    </location>
</feature>
<feature type="transmembrane region" description="Helical" evidence="11">
    <location>
        <begin position="374"/>
        <end position="396"/>
    </location>
</feature>
<keyword evidence="5 11" id="KW-0812">Transmembrane</keyword>
<comment type="caution">
    <text evidence="12">The sequence shown here is derived from an EMBL/GenBank/DDBJ whole genome shotgun (WGS) entry which is preliminary data.</text>
</comment>
<evidence type="ECO:0000256" key="2">
    <source>
        <dbReference type="ARBA" id="ARBA00004127"/>
    </source>
</evidence>
<dbReference type="GO" id="GO:0012505">
    <property type="term" value="C:endomembrane system"/>
    <property type="evidence" value="ECO:0007669"/>
    <property type="project" value="UniProtKB-SubCell"/>
</dbReference>
<evidence type="ECO:0000256" key="7">
    <source>
        <dbReference type="ARBA" id="ARBA00022989"/>
    </source>
</evidence>
<feature type="transmembrane region" description="Helical" evidence="11">
    <location>
        <begin position="37"/>
        <end position="59"/>
    </location>
</feature>
<dbReference type="FunFam" id="1.20.1280.290:FF:000012">
    <property type="entry name" value="Vacuolar membrane PQ loop repeat protein"/>
    <property type="match status" value="1"/>
</dbReference>
<evidence type="ECO:0000256" key="9">
    <source>
        <dbReference type="ARBA" id="ARBA00038039"/>
    </source>
</evidence>
<evidence type="ECO:0000256" key="11">
    <source>
        <dbReference type="SAM" id="Phobius"/>
    </source>
</evidence>
<evidence type="ECO:0000313" key="12">
    <source>
        <dbReference type="EMBL" id="KAK6354575.1"/>
    </source>
</evidence>
<dbReference type="GO" id="GO:0015179">
    <property type="term" value="F:L-amino acid transmembrane transporter activity"/>
    <property type="evidence" value="ECO:0007669"/>
    <property type="project" value="UniProtKB-ARBA"/>
</dbReference>
<protein>
    <recommendedName>
        <fullName evidence="14">PQ-loop-domain-containing protein</fullName>
    </recommendedName>
</protein>
<dbReference type="PANTHER" id="PTHR16201:SF35">
    <property type="entry name" value="VACUOLAR AMINO ACID TRANSPORTER YPQ1-RELATED"/>
    <property type="match status" value="1"/>
</dbReference>
<evidence type="ECO:0008006" key="14">
    <source>
        <dbReference type="Google" id="ProtNLM"/>
    </source>
</evidence>
<evidence type="ECO:0000313" key="13">
    <source>
        <dbReference type="Proteomes" id="UP001375240"/>
    </source>
</evidence>
<reference evidence="12 13" key="1">
    <citation type="submission" date="2019-10" db="EMBL/GenBank/DDBJ databases">
        <authorList>
            <person name="Palmer J.M."/>
        </authorList>
    </citation>
    <scope>NUCLEOTIDE SEQUENCE [LARGE SCALE GENOMIC DNA]</scope>
    <source>
        <strain evidence="12 13">TWF696</strain>
    </source>
</reference>
<dbReference type="GO" id="GO:0098588">
    <property type="term" value="C:bounding membrane of organelle"/>
    <property type="evidence" value="ECO:0007669"/>
    <property type="project" value="UniProtKB-ARBA"/>
</dbReference>
<feature type="transmembrane region" description="Helical" evidence="11">
    <location>
        <begin position="80"/>
        <end position="101"/>
    </location>
</feature>
<accession>A0AAV9V700</accession>
<feature type="transmembrane region" description="Helical" evidence="11">
    <location>
        <begin position="252"/>
        <end position="273"/>
    </location>
</feature>
<comment type="similarity">
    <text evidence="9">Belongs to the laat-1 family.</text>
</comment>
<proteinExistence type="inferred from homology"/>